<dbReference type="Proteomes" id="UP001066276">
    <property type="component" value="Chromosome 8"/>
</dbReference>
<sequence length="210" mass="23554">MSVTSLVPRWDRLVKEKGRARIGNLVPTEQVVPRLLLVQAEPTPILMPRAQQQGMPRFTPMTGTQSDLTPEMNQSMGVTRPQNAGARAAPDAISLPITVSPAVPLLAQKKSITAEQGKMIKSHLICWQAKPIDEELQYAKYCSDEIELKQKKLKEKAMVMQIKAAQTGVQENFVQQIPQQQRTVMFQPQMRVDRIEIQTSSDDEKEPAPD</sequence>
<proteinExistence type="predicted"/>
<evidence type="ECO:0000313" key="2">
    <source>
        <dbReference type="Proteomes" id="UP001066276"/>
    </source>
</evidence>
<keyword evidence="2" id="KW-1185">Reference proteome</keyword>
<protein>
    <submittedName>
        <fullName evidence="1">Uncharacterized protein</fullName>
    </submittedName>
</protein>
<accession>A0AAV7NYY3</accession>
<dbReference type="EMBL" id="JANPWB010000012">
    <property type="protein sequence ID" value="KAJ1119598.1"/>
    <property type="molecule type" value="Genomic_DNA"/>
</dbReference>
<evidence type="ECO:0000313" key="1">
    <source>
        <dbReference type="EMBL" id="KAJ1119598.1"/>
    </source>
</evidence>
<dbReference type="AlphaFoldDB" id="A0AAV7NYY3"/>
<gene>
    <name evidence="1" type="ORF">NDU88_007783</name>
</gene>
<organism evidence="1 2">
    <name type="scientific">Pleurodeles waltl</name>
    <name type="common">Iberian ribbed newt</name>
    <dbReference type="NCBI Taxonomy" id="8319"/>
    <lineage>
        <taxon>Eukaryota</taxon>
        <taxon>Metazoa</taxon>
        <taxon>Chordata</taxon>
        <taxon>Craniata</taxon>
        <taxon>Vertebrata</taxon>
        <taxon>Euteleostomi</taxon>
        <taxon>Amphibia</taxon>
        <taxon>Batrachia</taxon>
        <taxon>Caudata</taxon>
        <taxon>Salamandroidea</taxon>
        <taxon>Salamandridae</taxon>
        <taxon>Pleurodelinae</taxon>
        <taxon>Pleurodeles</taxon>
    </lineage>
</organism>
<reference evidence="1" key="1">
    <citation type="journal article" date="2022" name="bioRxiv">
        <title>Sequencing and chromosome-scale assembly of the giantPleurodeles waltlgenome.</title>
        <authorList>
            <person name="Brown T."/>
            <person name="Elewa A."/>
            <person name="Iarovenko S."/>
            <person name="Subramanian E."/>
            <person name="Araus A.J."/>
            <person name="Petzold A."/>
            <person name="Susuki M."/>
            <person name="Suzuki K.-i.T."/>
            <person name="Hayashi T."/>
            <person name="Toyoda A."/>
            <person name="Oliveira C."/>
            <person name="Osipova E."/>
            <person name="Leigh N.D."/>
            <person name="Simon A."/>
            <person name="Yun M.H."/>
        </authorList>
    </citation>
    <scope>NUCLEOTIDE SEQUENCE</scope>
    <source>
        <strain evidence="1">20211129_DDA</strain>
        <tissue evidence="1">Liver</tissue>
    </source>
</reference>
<name>A0AAV7NYY3_PLEWA</name>
<comment type="caution">
    <text evidence="1">The sequence shown here is derived from an EMBL/GenBank/DDBJ whole genome shotgun (WGS) entry which is preliminary data.</text>
</comment>